<name>A0AAN7GP92_9MYRT</name>
<organism evidence="3 4">
    <name type="scientific">Trapa incisa</name>
    <dbReference type="NCBI Taxonomy" id="236973"/>
    <lineage>
        <taxon>Eukaryota</taxon>
        <taxon>Viridiplantae</taxon>
        <taxon>Streptophyta</taxon>
        <taxon>Embryophyta</taxon>
        <taxon>Tracheophyta</taxon>
        <taxon>Spermatophyta</taxon>
        <taxon>Magnoliopsida</taxon>
        <taxon>eudicotyledons</taxon>
        <taxon>Gunneridae</taxon>
        <taxon>Pentapetalae</taxon>
        <taxon>rosids</taxon>
        <taxon>malvids</taxon>
        <taxon>Myrtales</taxon>
        <taxon>Lythraceae</taxon>
        <taxon>Trapa</taxon>
    </lineage>
</organism>
<dbReference type="InterPro" id="IPR044804">
    <property type="entry name" value="Ribosomal_eL20z-like"/>
</dbReference>
<keyword evidence="4" id="KW-1185">Reference proteome</keyword>
<keyword evidence="2" id="KW-0472">Membrane</keyword>
<accession>A0AAN7GP92</accession>
<evidence type="ECO:0000313" key="3">
    <source>
        <dbReference type="EMBL" id="KAK4746100.1"/>
    </source>
</evidence>
<dbReference type="AlphaFoldDB" id="A0AAN7GP92"/>
<protein>
    <recommendedName>
        <fullName evidence="5">60S ribosomal protein L18a-like protein</fullName>
    </recommendedName>
</protein>
<sequence length="155" mass="16294">MMNKEGEAGKSRGGREYPPHYGVFQGVANYPPPSQPPPPSPALGFPQPAPPPAVTQPSVSHPPPDYGYGTVPGYAVAEGTPVTVRQQRLPCCGLGCGWCLFIIGFFLGAIPWYVGVLILLCSPVDPREKPGYIACTIAAIVATVAIVVGAASRHW</sequence>
<comment type="caution">
    <text evidence="3">The sequence shown here is derived from an EMBL/GenBank/DDBJ whole genome shotgun (WGS) entry which is preliminary data.</text>
</comment>
<dbReference type="PANTHER" id="PTHR46631:SF21">
    <property type="entry name" value="60S RIBOSOMAL PROTEIN L18A-LIKE PROTEIN"/>
    <property type="match status" value="1"/>
</dbReference>
<dbReference type="EMBL" id="JAXIOK010000021">
    <property type="protein sequence ID" value="KAK4746100.1"/>
    <property type="molecule type" value="Genomic_DNA"/>
</dbReference>
<feature type="transmembrane region" description="Helical" evidence="2">
    <location>
        <begin position="95"/>
        <end position="119"/>
    </location>
</feature>
<evidence type="ECO:0000313" key="4">
    <source>
        <dbReference type="Proteomes" id="UP001345219"/>
    </source>
</evidence>
<gene>
    <name evidence="3" type="ORF">SAY87_012412</name>
</gene>
<feature type="compositionally biased region" description="Pro residues" evidence="1">
    <location>
        <begin position="30"/>
        <end position="62"/>
    </location>
</feature>
<feature type="compositionally biased region" description="Basic and acidic residues" evidence="1">
    <location>
        <begin position="1"/>
        <end position="18"/>
    </location>
</feature>
<keyword evidence="2" id="KW-0812">Transmembrane</keyword>
<feature type="transmembrane region" description="Helical" evidence="2">
    <location>
        <begin position="131"/>
        <end position="151"/>
    </location>
</feature>
<evidence type="ECO:0000256" key="1">
    <source>
        <dbReference type="SAM" id="MobiDB-lite"/>
    </source>
</evidence>
<keyword evidence="2" id="KW-1133">Transmembrane helix</keyword>
<feature type="region of interest" description="Disordered" evidence="1">
    <location>
        <begin position="1"/>
        <end position="62"/>
    </location>
</feature>
<reference evidence="3 4" key="1">
    <citation type="journal article" date="2023" name="Hortic Res">
        <title>Pangenome of water caltrop reveals structural variations and asymmetric subgenome divergence after allopolyploidization.</title>
        <authorList>
            <person name="Zhang X."/>
            <person name="Chen Y."/>
            <person name="Wang L."/>
            <person name="Yuan Y."/>
            <person name="Fang M."/>
            <person name="Shi L."/>
            <person name="Lu R."/>
            <person name="Comes H.P."/>
            <person name="Ma Y."/>
            <person name="Chen Y."/>
            <person name="Huang G."/>
            <person name="Zhou Y."/>
            <person name="Zheng Z."/>
            <person name="Qiu Y."/>
        </authorList>
    </citation>
    <scope>NUCLEOTIDE SEQUENCE [LARGE SCALE GENOMIC DNA]</scope>
    <source>
        <tissue evidence="3">Roots</tissue>
    </source>
</reference>
<proteinExistence type="predicted"/>
<dbReference type="Proteomes" id="UP001345219">
    <property type="component" value="Chromosome 10"/>
</dbReference>
<dbReference type="PANTHER" id="PTHR46631">
    <property type="entry name" value="60S RIBOSOMAL PROTEIN L18A-LIKE"/>
    <property type="match status" value="1"/>
</dbReference>
<evidence type="ECO:0000256" key="2">
    <source>
        <dbReference type="SAM" id="Phobius"/>
    </source>
</evidence>
<evidence type="ECO:0008006" key="5">
    <source>
        <dbReference type="Google" id="ProtNLM"/>
    </source>
</evidence>